<feature type="transmembrane region" description="Helical" evidence="1">
    <location>
        <begin position="102"/>
        <end position="126"/>
    </location>
</feature>
<name>A0A6G1X6J8_9BACI</name>
<keyword evidence="1" id="KW-1133">Transmembrane helix</keyword>
<gene>
    <name evidence="2" type="ORF">GH754_09485</name>
</gene>
<organism evidence="2 3">
    <name type="scientific">Salinibacillus xinjiangensis</name>
    <dbReference type="NCBI Taxonomy" id="1229268"/>
    <lineage>
        <taxon>Bacteria</taxon>
        <taxon>Bacillati</taxon>
        <taxon>Bacillota</taxon>
        <taxon>Bacilli</taxon>
        <taxon>Bacillales</taxon>
        <taxon>Bacillaceae</taxon>
        <taxon>Salinibacillus</taxon>
    </lineage>
</organism>
<evidence type="ECO:0008006" key="4">
    <source>
        <dbReference type="Google" id="ProtNLM"/>
    </source>
</evidence>
<feature type="transmembrane region" description="Helical" evidence="1">
    <location>
        <begin position="21"/>
        <end position="42"/>
    </location>
</feature>
<feature type="transmembrane region" description="Helical" evidence="1">
    <location>
        <begin position="70"/>
        <end position="90"/>
    </location>
</feature>
<feature type="transmembrane region" description="Helical" evidence="1">
    <location>
        <begin position="132"/>
        <end position="153"/>
    </location>
</feature>
<evidence type="ECO:0000256" key="1">
    <source>
        <dbReference type="SAM" id="Phobius"/>
    </source>
</evidence>
<sequence>MSEEKMEQNQREKPMSLLQKSLVTGFIGGLLWSLLGSLAYYFNFSEVSHASFTLRSFWQNQWTNGFSGEIFSMLIIGVLSILAAYIYYLVLKKREGMLPGILYGVAIWFLFMYFLNPMFSAVPILSEMTMDTIITTVCLHVLYGTFIGYSISFEHKSLEDMKKEREEKSSQNA</sequence>
<evidence type="ECO:0000313" key="2">
    <source>
        <dbReference type="EMBL" id="MRG86562.1"/>
    </source>
</evidence>
<keyword evidence="1" id="KW-0472">Membrane</keyword>
<dbReference type="Pfam" id="PF11085">
    <property type="entry name" value="YqhR"/>
    <property type="match status" value="1"/>
</dbReference>
<protein>
    <recommendedName>
        <fullName evidence="4">DUF1440 domain-containing protein</fullName>
    </recommendedName>
</protein>
<keyword evidence="1" id="KW-0812">Transmembrane</keyword>
<dbReference type="AlphaFoldDB" id="A0A6G1X6J8"/>
<dbReference type="Proteomes" id="UP000480185">
    <property type="component" value="Unassembled WGS sequence"/>
</dbReference>
<accession>A0A6G1X6J8</accession>
<dbReference type="OrthoDB" id="2691442at2"/>
<comment type="caution">
    <text evidence="2">The sequence shown here is derived from an EMBL/GenBank/DDBJ whole genome shotgun (WGS) entry which is preliminary data.</text>
</comment>
<reference evidence="2 3" key="1">
    <citation type="submission" date="2019-11" db="EMBL/GenBank/DDBJ databases">
        <authorList>
            <person name="Li J."/>
        </authorList>
    </citation>
    <scope>NUCLEOTIDE SEQUENCE [LARGE SCALE GENOMIC DNA]</scope>
    <source>
        <strain evidence="2 3">J4</strain>
    </source>
</reference>
<dbReference type="InterPro" id="IPR024563">
    <property type="entry name" value="YqhR"/>
</dbReference>
<dbReference type="EMBL" id="WJNH01000005">
    <property type="protein sequence ID" value="MRG86562.1"/>
    <property type="molecule type" value="Genomic_DNA"/>
</dbReference>
<dbReference type="RefSeq" id="WP_153728465.1">
    <property type="nucleotide sequence ID" value="NZ_WJNH01000005.1"/>
</dbReference>
<keyword evidence="3" id="KW-1185">Reference proteome</keyword>
<evidence type="ECO:0000313" key="3">
    <source>
        <dbReference type="Proteomes" id="UP000480185"/>
    </source>
</evidence>
<proteinExistence type="predicted"/>